<evidence type="ECO:0000256" key="3">
    <source>
        <dbReference type="ARBA" id="ARBA00023125"/>
    </source>
</evidence>
<dbReference type="PRINTS" id="PR00038">
    <property type="entry name" value="HTHLUXR"/>
</dbReference>
<dbReference type="Gene3D" id="3.40.50.2300">
    <property type="match status" value="1"/>
</dbReference>
<organism evidence="8">
    <name type="scientific">uncultured Quadrisphaera sp</name>
    <dbReference type="NCBI Taxonomy" id="904978"/>
    <lineage>
        <taxon>Bacteria</taxon>
        <taxon>Bacillati</taxon>
        <taxon>Actinomycetota</taxon>
        <taxon>Actinomycetes</taxon>
        <taxon>Kineosporiales</taxon>
        <taxon>Kineosporiaceae</taxon>
        <taxon>Quadrisphaera</taxon>
        <taxon>environmental samples</taxon>
    </lineage>
</organism>
<keyword evidence="4" id="KW-0804">Transcription</keyword>
<dbReference type="PANTHER" id="PTHR43214">
    <property type="entry name" value="TWO-COMPONENT RESPONSE REGULATOR"/>
    <property type="match status" value="1"/>
</dbReference>
<keyword evidence="2" id="KW-0805">Transcription regulation</keyword>
<accession>A0A6J4Q3C0</accession>
<reference evidence="8" key="1">
    <citation type="submission" date="2020-02" db="EMBL/GenBank/DDBJ databases">
        <authorList>
            <person name="Meier V. D."/>
        </authorList>
    </citation>
    <scope>NUCLEOTIDE SEQUENCE</scope>
    <source>
        <strain evidence="8">AVDCRST_MAG35</strain>
    </source>
</reference>
<dbReference type="PROSITE" id="PS50043">
    <property type="entry name" value="HTH_LUXR_2"/>
    <property type="match status" value="1"/>
</dbReference>
<dbReference type="SMART" id="SM00421">
    <property type="entry name" value="HTH_LUXR"/>
    <property type="match status" value="1"/>
</dbReference>
<evidence type="ECO:0000256" key="4">
    <source>
        <dbReference type="ARBA" id="ARBA00023163"/>
    </source>
</evidence>
<dbReference type="CDD" id="cd06170">
    <property type="entry name" value="LuxR_C_like"/>
    <property type="match status" value="1"/>
</dbReference>
<dbReference type="PROSITE" id="PS00622">
    <property type="entry name" value="HTH_LUXR_1"/>
    <property type="match status" value="1"/>
</dbReference>
<dbReference type="EMBL" id="CADCUY010000502">
    <property type="protein sequence ID" value="CAA9429171.1"/>
    <property type="molecule type" value="Genomic_DNA"/>
</dbReference>
<dbReference type="InterPro" id="IPR016032">
    <property type="entry name" value="Sig_transdc_resp-reg_C-effctor"/>
</dbReference>
<protein>
    <submittedName>
        <fullName evidence="8">Two-component transcriptional response regulator, LuxR family</fullName>
    </submittedName>
</protein>
<evidence type="ECO:0000256" key="2">
    <source>
        <dbReference type="ARBA" id="ARBA00023015"/>
    </source>
</evidence>
<gene>
    <name evidence="8" type="ORF">AVDCRST_MAG35-2477</name>
</gene>
<dbReference type="PANTHER" id="PTHR43214:SF24">
    <property type="entry name" value="TRANSCRIPTIONAL REGULATORY PROTEIN NARL-RELATED"/>
    <property type="match status" value="1"/>
</dbReference>
<dbReference type="InterPro" id="IPR001789">
    <property type="entry name" value="Sig_transdc_resp-reg_receiver"/>
</dbReference>
<dbReference type="SUPFAM" id="SSF46894">
    <property type="entry name" value="C-terminal effector domain of the bipartite response regulators"/>
    <property type="match status" value="1"/>
</dbReference>
<evidence type="ECO:0000259" key="6">
    <source>
        <dbReference type="PROSITE" id="PS50043"/>
    </source>
</evidence>
<dbReference type="SMART" id="SM00448">
    <property type="entry name" value="REC"/>
    <property type="match status" value="1"/>
</dbReference>
<dbReference type="SUPFAM" id="SSF52172">
    <property type="entry name" value="CheY-like"/>
    <property type="match status" value="1"/>
</dbReference>
<dbReference type="AlphaFoldDB" id="A0A6J4Q3C0"/>
<dbReference type="InterPro" id="IPR039420">
    <property type="entry name" value="WalR-like"/>
</dbReference>
<sequence>MSGPSPRGAQHDGDSGPDDVRVLLVDDQALIRLGFRMLLEAEPGITVVGEAADGAQAVSMTRALRPDVVLMDVRMPVLDGVEATRQIVASASSARVLVLTTFDLDEHAFAALRAGASGFLLKDAQPAELVGALRSVAAGDAVVSPRVTRALLTAMESHLPDPTSGRTTSQDELALLTEREREVLVEVAHGRTNAEVASRLVLSEATVKGHVGRVLTKLELRDRVQIVVWAYRNGVVRPGDPADE</sequence>
<feature type="domain" description="HTH luxR-type" evidence="6">
    <location>
        <begin position="169"/>
        <end position="234"/>
    </location>
</feature>
<proteinExistence type="predicted"/>
<dbReference type="PROSITE" id="PS50110">
    <property type="entry name" value="RESPONSE_REGULATORY"/>
    <property type="match status" value="1"/>
</dbReference>
<dbReference type="GO" id="GO:0003677">
    <property type="term" value="F:DNA binding"/>
    <property type="evidence" value="ECO:0007669"/>
    <property type="project" value="UniProtKB-KW"/>
</dbReference>
<dbReference type="InterPro" id="IPR011006">
    <property type="entry name" value="CheY-like_superfamily"/>
</dbReference>
<keyword evidence="3" id="KW-0238">DNA-binding</keyword>
<name>A0A6J4Q3C0_9ACTN</name>
<dbReference type="CDD" id="cd17535">
    <property type="entry name" value="REC_NarL-like"/>
    <property type="match status" value="1"/>
</dbReference>
<dbReference type="GO" id="GO:0006355">
    <property type="term" value="P:regulation of DNA-templated transcription"/>
    <property type="evidence" value="ECO:0007669"/>
    <property type="project" value="InterPro"/>
</dbReference>
<dbReference type="InterPro" id="IPR058245">
    <property type="entry name" value="NreC/VraR/RcsB-like_REC"/>
</dbReference>
<evidence type="ECO:0000313" key="8">
    <source>
        <dbReference type="EMBL" id="CAA9429171.1"/>
    </source>
</evidence>
<feature type="domain" description="Response regulatory" evidence="7">
    <location>
        <begin position="21"/>
        <end position="137"/>
    </location>
</feature>
<evidence type="ECO:0000256" key="5">
    <source>
        <dbReference type="PROSITE-ProRule" id="PRU00169"/>
    </source>
</evidence>
<dbReference type="Pfam" id="PF00196">
    <property type="entry name" value="GerE"/>
    <property type="match status" value="1"/>
</dbReference>
<dbReference type="InterPro" id="IPR000792">
    <property type="entry name" value="Tscrpt_reg_LuxR_C"/>
</dbReference>
<feature type="modified residue" description="4-aspartylphosphate" evidence="5">
    <location>
        <position position="72"/>
    </location>
</feature>
<dbReference type="GO" id="GO:0000160">
    <property type="term" value="P:phosphorelay signal transduction system"/>
    <property type="evidence" value="ECO:0007669"/>
    <property type="project" value="InterPro"/>
</dbReference>
<evidence type="ECO:0000259" key="7">
    <source>
        <dbReference type="PROSITE" id="PS50110"/>
    </source>
</evidence>
<keyword evidence="1 5" id="KW-0597">Phosphoprotein</keyword>
<dbReference type="Pfam" id="PF00072">
    <property type="entry name" value="Response_reg"/>
    <property type="match status" value="1"/>
</dbReference>
<evidence type="ECO:0000256" key="1">
    <source>
        <dbReference type="ARBA" id="ARBA00022553"/>
    </source>
</evidence>